<evidence type="ECO:0000313" key="3">
    <source>
        <dbReference type="Proteomes" id="UP000178276"/>
    </source>
</evidence>
<protein>
    <recommendedName>
        <fullName evidence="1">DUF6922 domain-containing protein</fullName>
    </recommendedName>
</protein>
<dbReference type="STRING" id="1798331.A2W57_01820"/>
<organism evidence="2 3">
    <name type="scientific">Candidatus Giovannonibacteria bacterium RIFCSPHIGHO2_02_43_16</name>
    <dbReference type="NCBI Taxonomy" id="1798331"/>
    <lineage>
        <taxon>Bacteria</taxon>
        <taxon>Candidatus Giovannoniibacteriota</taxon>
    </lineage>
</organism>
<dbReference type="AlphaFoldDB" id="A0A1F5WEL3"/>
<proteinExistence type="predicted"/>
<dbReference type="EMBL" id="MFHJ01000015">
    <property type="protein sequence ID" value="OGF74142.1"/>
    <property type="molecule type" value="Genomic_DNA"/>
</dbReference>
<dbReference type="InterPro" id="IPR053830">
    <property type="entry name" value="DUF6922"/>
</dbReference>
<dbReference type="Proteomes" id="UP000178276">
    <property type="component" value="Unassembled WGS sequence"/>
</dbReference>
<feature type="domain" description="DUF6922" evidence="1">
    <location>
        <begin position="20"/>
        <end position="69"/>
    </location>
</feature>
<dbReference type="Pfam" id="PF21956">
    <property type="entry name" value="DUF6922"/>
    <property type="match status" value="1"/>
</dbReference>
<accession>A0A1F5WEL3</accession>
<comment type="caution">
    <text evidence="2">The sequence shown here is derived from an EMBL/GenBank/DDBJ whole genome shotgun (WGS) entry which is preliminary data.</text>
</comment>
<gene>
    <name evidence="2" type="ORF">A2W57_01820</name>
</gene>
<evidence type="ECO:0000313" key="2">
    <source>
        <dbReference type="EMBL" id="OGF74142.1"/>
    </source>
</evidence>
<evidence type="ECO:0000259" key="1">
    <source>
        <dbReference type="Pfam" id="PF21956"/>
    </source>
</evidence>
<name>A0A1F5WEL3_9BACT</name>
<sequence>MHNWSIDKNLSKRRLPEMFRPLLWSLRWEDIDIDEDKEDIIVNAVNEGTLKHWRWIIKMYGEEKIRGVLKRRLASEFYPESRNLAKVIFSVPQFRHARRSSH</sequence>
<reference evidence="2 3" key="1">
    <citation type="journal article" date="2016" name="Nat. Commun.">
        <title>Thousands of microbial genomes shed light on interconnected biogeochemical processes in an aquifer system.</title>
        <authorList>
            <person name="Anantharaman K."/>
            <person name="Brown C.T."/>
            <person name="Hug L.A."/>
            <person name="Sharon I."/>
            <person name="Castelle C.J."/>
            <person name="Probst A.J."/>
            <person name="Thomas B.C."/>
            <person name="Singh A."/>
            <person name="Wilkins M.J."/>
            <person name="Karaoz U."/>
            <person name="Brodie E.L."/>
            <person name="Williams K.H."/>
            <person name="Hubbard S.S."/>
            <person name="Banfield J.F."/>
        </authorList>
    </citation>
    <scope>NUCLEOTIDE SEQUENCE [LARGE SCALE GENOMIC DNA]</scope>
</reference>